<dbReference type="Proteomes" id="UP001500620">
    <property type="component" value="Unassembled WGS sequence"/>
</dbReference>
<dbReference type="InterPro" id="IPR051818">
    <property type="entry name" value="TPP_dependent_decarboxylase"/>
</dbReference>
<name>A0ABP8DP62_9ACTN</name>
<keyword evidence="4" id="KW-1185">Reference proteome</keyword>
<evidence type="ECO:0000256" key="2">
    <source>
        <dbReference type="ARBA" id="ARBA00023239"/>
    </source>
</evidence>
<evidence type="ECO:0008006" key="5">
    <source>
        <dbReference type="Google" id="ProtNLM"/>
    </source>
</evidence>
<evidence type="ECO:0000313" key="3">
    <source>
        <dbReference type="EMBL" id="GAA4260740.1"/>
    </source>
</evidence>
<dbReference type="EMBL" id="BAABAT010000042">
    <property type="protein sequence ID" value="GAA4260740.1"/>
    <property type="molecule type" value="Genomic_DNA"/>
</dbReference>
<dbReference type="SUPFAM" id="SSF52518">
    <property type="entry name" value="Thiamin diphosphate-binding fold (THDP-binding)"/>
    <property type="match status" value="1"/>
</dbReference>
<organism evidence="3 4">
    <name type="scientific">Dactylosporangium darangshiense</name>
    <dbReference type="NCBI Taxonomy" id="579108"/>
    <lineage>
        <taxon>Bacteria</taxon>
        <taxon>Bacillati</taxon>
        <taxon>Actinomycetota</taxon>
        <taxon>Actinomycetes</taxon>
        <taxon>Micromonosporales</taxon>
        <taxon>Micromonosporaceae</taxon>
        <taxon>Dactylosporangium</taxon>
    </lineage>
</organism>
<evidence type="ECO:0000313" key="4">
    <source>
        <dbReference type="Proteomes" id="UP001500620"/>
    </source>
</evidence>
<gene>
    <name evidence="3" type="ORF">GCM10022255_090570</name>
</gene>
<protein>
    <recommendedName>
        <fullName evidence="5">Thiamine pyrophosphate enzyme N-terminal TPP-binding domain-containing protein</fullName>
    </recommendedName>
</protein>
<keyword evidence="1" id="KW-0210">Decarboxylase</keyword>
<comment type="caution">
    <text evidence="3">The sequence shown here is derived from an EMBL/GenBank/DDBJ whole genome shotgun (WGS) entry which is preliminary data.</text>
</comment>
<proteinExistence type="predicted"/>
<sequence length="162" mass="17077">MVTRVALHELPVALGLDVAVGVPDSHLAGLMAAVGSSMPVYTAPREDAAVGVACGLALGGRNPFVYLKNAGLFTCGDALLSLARDIGVAMFLVVGWAGTGDDRLGHHVVTGERTVQFMLTLGISYRIVEPDAKVDLTAMRRWYDDCVAAGRHRALLVRPGHA</sequence>
<dbReference type="PANTHER" id="PTHR42818">
    <property type="entry name" value="SULFOPYRUVATE DECARBOXYLASE SUBUNIT ALPHA"/>
    <property type="match status" value="1"/>
</dbReference>
<evidence type="ECO:0000256" key="1">
    <source>
        <dbReference type="ARBA" id="ARBA00022793"/>
    </source>
</evidence>
<reference evidence="4" key="1">
    <citation type="journal article" date="2019" name="Int. J. Syst. Evol. Microbiol.">
        <title>The Global Catalogue of Microorganisms (GCM) 10K type strain sequencing project: providing services to taxonomists for standard genome sequencing and annotation.</title>
        <authorList>
            <consortium name="The Broad Institute Genomics Platform"/>
            <consortium name="The Broad Institute Genome Sequencing Center for Infectious Disease"/>
            <person name="Wu L."/>
            <person name="Ma J."/>
        </authorList>
    </citation>
    <scope>NUCLEOTIDE SEQUENCE [LARGE SCALE GENOMIC DNA]</scope>
    <source>
        <strain evidence="4">JCM 17441</strain>
    </source>
</reference>
<keyword evidence="2" id="KW-0456">Lyase</keyword>
<dbReference type="Gene3D" id="3.40.50.970">
    <property type="match status" value="1"/>
</dbReference>
<accession>A0ABP8DP62</accession>
<dbReference type="PANTHER" id="PTHR42818:SF1">
    <property type="entry name" value="SULFOPYRUVATE DECARBOXYLASE"/>
    <property type="match status" value="1"/>
</dbReference>
<dbReference type="InterPro" id="IPR029061">
    <property type="entry name" value="THDP-binding"/>
</dbReference>
<dbReference type="RefSeq" id="WP_345137644.1">
    <property type="nucleotide sequence ID" value="NZ_BAABAT010000042.1"/>
</dbReference>